<sequence length="204" mass="23214">MKSKFQFIQCLTLLTAIILFSKITYAQETFTAKTAHKWVKAASWKNGLKLNLHPSTNELEFAKQYQANKAVWDKAFTFLREQDLEKLAPGKYPIDGDNAYASITEAPSKEFEQSGWESHKNYIDLQYVIRGQEKIGVIPIESATVTSPYDATKDGAKYSGEGKYYIATPKEFFLFFPADVHRPNIKIEGYDVVKKLVIKIKVAN</sequence>
<dbReference type="EMBL" id="BAAAZC010000004">
    <property type="protein sequence ID" value="GAA3959338.1"/>
    <property type="molecule type" value="Genomic_DNA"/>
</dbReference>
<evidence type="ECO:0008006" key="4">
    <source>
        <dbReference type="Google" id="ProtNLM"/>
    </source>
</evidence>
<dbReference type="SUPFAM" id="SSF51197">
    <property type="entry name" value="Clavaminate synthase-like"/>
    <property type="match status" value="1"/>
</dbReference>
<feature type="chain" id="PRO_5046217723" description="YhcH/YjgK/YiaL family protein" evidence="1">
    <location>
        <begin position="27"/>
        <end position="204"/>
    </location>
</feature>
<protein>
    <recommendedName>
        <fullName evidence="4">YhcH/YjgK/YiaL family protein</fullName>
    </recommendedName>
</protein>
<feature type="signal peptide" evidence="1">
    <location>
        <begin position="1"/>
        <end position="26"/>
    </location>
</feature>
<keyword evidence="3" id="KW-1185">Reference proteome</keyword>
<reference evidence="3" key="1">
    <citation type="journal article" date="2019" name="Int. J. Syst. Evol. Microbiol.">
        <title>The Global Catalogue of Microorganisms (GCM) 10K type strain sequencing project: providing services to taxonomists for standard genome sequencing and annotation.</title>
        <authorList>
            <consortium name="The Broad Institute Genomics Platform"/>
            <consortium name="The Broad Institute Genome Sequencing Center for Infectious Disease"/>
            <person name="Wu L."/>
            <person name="Ma J."/>
        </authorList>
    </citation>
    <scope>NUCLEOTIDE SEQUENCE [LARGE SCALE GENOMIC DNA]</scope>
    <source>
        <strain evidence="3">JCM 16601</strain>
    </source>
</reference>
<proteinExistence type="predicted"/>
<accession>A0ABP7P4X6</accession>
<name>A0ABP7P4X6_9SPHI</name>
<dbReference type="Pfam" id="PF04074">
    <property type="entry name" value="DUF386"/>
    <property type="match status" value="1"/>
</dbReference>
<dbReference type="InterPro" id="IPR004375">
    <property type="entry name" value="NanQ/TabA/YiaL"/>
</dbReference>
<evidence type="ECO:0000313" key="3">
    <source>
        <dbReference type="Proteomes" id="UP001500742"/>
    </source>
</evidence>
<dbReference type="InterPro" id="IPR037012">
    <property type="entry name" value="NanQ/TabA/YiaL_sf"/>
</dbReference>
<gene>
    <name evidence="2" type="ORF">GCM10022210_03480</name>
</gene>
<keyword evidence="1" id="KW-0732">Signal</keyword>
<dbReference type="NCBIfam" id="TIGR00022">
    <property type="entry name" value="YhcH/YjgK/YiaL family protein"/>
    <property type="match status" value="1"/>
</dbReference>
<dbReference type="RefSeq" id="WP_259090539.1">
    <property type="nucleotide sequence ID" value="NZ_BAAAZC010000004.1"/>
</dbReference>
<organism evidence="2 3">
    <name type="scientific">Mucilaginibacter dorajii</name>
    <dbReference type="NCBI Taxonomy" id="692994"/>
    <lineage>
        <taxon>Bacteria</taxon>
        <taxon>Pseudomonadati</taxon>
        <taxon>Bacteroidota</taxon>
        <taxon>Sphingobacteriia</taxon>
        <taxon>Sphingobacteriales</taxon>
        <taxon>Sphingobacteriaceae</taxon>
        <taxon>Mucilaginibacter</taxon>
    </lineage>
</organism>
<evidence type="ECO:0000256" key="1">
    <source>
        <dbReference type="SAM" id="SignalP"/>
    </source>
</evidence>
<comment type="caution">
    <text evidence="2">The sequence shown here is derived from an EMBL/GenBank/DDBJ whole genome shotgun (WGS) entry which is preliminary data.</text>
</comment>
<dbReference type="PANTHER" id="PTHR34986">
    <property type="entry name" value="EVOLVED BETA-GALACTOSIDASE SUBUNIT BETA"/>
    <property type="match status" value="1"/>
</dbReference>
<dbReference type="Gene3D" id="2.60.120.370">
    <property type="entry name" value="YhcH/YjgK/YiaL"/>
    <property type="match status" value="1"/>
</dbReference>
<dbReference type="Proteomes" id="UP001500742">
    <property type="component" value="Unassembled WGS sequence"/>
</dbReference>
<evidence type="ECO:0000313" key="2">
    <source>
        <dbReference type="EMBL" id="GAA3959338.1"/>
    </source>
</evidence>
<dbReference type="PANTHER" id="PTHR34986:SF1">
    <property type="entry name" value="PROTEIN YIAL"/>
    <property type="match status" value="1"/>
</dbReference>